<evidence type="ECO:0000313" key="2">
    <source>
        <dbReference type="EMBL" id="CAD7677260.1"/>
    </source>
</evidence>
<reference evidence="2" key="1">
    <citation type="submission" date="2020-12" db="EMBL/GenBank/DDBJ databases">
        <authorList>
            <consortium name="Molecular Ecology Group"/>
        </authorList>
    </citation>
    <scope>NUCLEOTIDE SEQUENCE</scope>
    <source>
        <strain evidence="2">TBG_1078</strain>
    </source>
</reference>
<feature type="region of interest" description="Disordered" evidence="1">
    <location>
        <begin position="1"/>
        <end position="20"/>
    </location>
</feature>
<organism evidence="2 3">
    <name type="scientific">Nyctereutes procyonoides</name>
    <name type="common">Raccoon dog</name>
    <name type="synonym">Canis procyonoides</name>
    <dbReference type="NCBI Taxonomy" id="34880"/>
    <lineage>
        <taxon>Eukaryota</taxon>
        <taxon>Metazoa</taxon>
        <taxon>Chordata</taxon>
        <taxon>Craniata</taxon>
        <taxon>Vertebrata</taxon>
        <taxon>Euteleostomi</taxon>
        <taxon>Mammalia</taxon>
        <taxon>Eutheria</taxon>
        <taxon>Laurasiatheria</taxon>
        <taxon>Carnivora</taxon>
        <taxon>Caniformia</taxon>
        <taxon>Canidae</taxon>
        <taxon>Nyctereutes</taxon>
    </lineage>
</organism>
<keyword evidence="3" id="KW-1185">Reference proteome</keyword>
<dbReference type="EMBL" id="CAJHUB010000678">
    <property type="protein sequence ID" value="CAD7677260.1"/>
    <property type="molecule type" value="Genomic_DNA"/>
</dbReference>
<protein>
    <submittedName>
        <fullName evidence="2">(raccoon dog) hypothetical protein</fullName>
    </submittedName>
</protein>
<evidence type="ECO:0000313" key="3">
    <source>
        <dbReference type="Proteomes" id="UP000645828"/>
    </source>
</evidence>
<dbReference type="AlphaFoldDB" id="A0A811YI93"/>
<evidence type="ECO:0000256" key="1">
    <source>
        <dbReference type="SAM" id="MobiDB-lite"/>
    </source>
</evidence>
<gene>
    <name evidence="2" type="ORF">NYPRO_LOCUS10056</name>
</gene>
<accession>A0A811YI93</accession>
<sequence>MSHYSLALKPNEKNSTFGHLGGSVVDKTFNKAIESIKKDQSEMKSPITEIKNTLEGISTIGQEKEIKGIHTVKK</sequence>
<name>A0A811YI93_NYCPR</name>
<comment type="caution">
    <text evidence="2">The sequence shown here is derived from an EMBL/GenBank/DDBJ whole genome shotgun (WGS) entry which is preliminary data.</text>
</comment>
<proteinExistence type="predicted"/>
<dbReference type="Proteomes" id="UP000645828">
    <property type="component" value="Unassembled WGS sequence"/>
</dbReference>